<evidence type="ECO:0000256" key="4">
    <source>
        <dbReference type="ARBA" id="ARBA00022989"/>
    </source>
</evidence>
<keyword evidence="4" id="KW-1133">Transmembrane helix</keyword>
<gene>
    <name evidence="7" type="ORF">EB796_009542</name>
</gene>
<proteinExistence type="inferred from homology"/>
<accession>A0A7J7K1T1</accession>
<sequence length="148" mass="16939">MSVDGMSKSEYDDASSISELQKQSLVSGKDQEDGVRLRATATEANEHADTVDSADLHLTLKDKLIHNAHDVQHKVEEVAHKVKDEVEEVAHKIYEAGWRLVHHTHLPEWMRDNEFIHYGHRPELRSFIECFKSIFRIHTETGISGLIC</sequence>
<dbReference type="GO" id="GO:0038023">
    <property type="term" value="F:signaling receptor activity"/>
    <property type="evidence" value="ECO:0007669"/>
    <property type="project" value="TreeGrafter"/>
</dbReference>
<keyword evidence="3" id="KW-0812">Transmembrane</keyword>
<evidence type="ECO:0000256" key="2">
    <source>
        <dbReference type="ARBA" id="ARBA00007018"/>
    </source>
</evidence>
<reference evidence="7" key="1">
    <citation type="submission" date="2020-06" db="EMBL/GenBank/DDBJ databases">
        <title>Draft genome of Bugula neritina, a colonial animal packing powerful symbionts and potential medicines.</title>
        <authorList>
            <person name="Rayko M."/>
        </authorList>
    </citation>
    <scope>NUCLEOTIDE SEQUENCE [LARGE SCALE GENOMIC DNA]</scope>
    <source>
        <strain evidence="7">Kwan_BN1</strain>
    </source>
</reference>
<evidence type="ECO:0000313" key="7">
    <source>
        <dbReference type="EMBL" id="KAF6032147.1"/>
    </source>
</evidence>
<dbReference type="Proteomes" id="UP000593567">
    <property type="component" value="Unassembled WGS sequence"/>
</dbReference>
<comment type="caution">
    <text evidence="7">The sequence shown here is derived from an EMBL/GenBank/DDBJ whole genome shotgun (WGS) entry which is preliminary data.</text>
</comment>
<dbReference type="PANTHER" id="PTHR20855:SF52">
    <property type="entry name" value="ADIPONECTIN RECEPTOR PROTEIN"/>
    <property type="match status" value="1"/>
</dbReference>
<dbReference type="GO" id="GO:0005886">
    <property type="term" value="C:plasma membrane"/>
    <property type="evidence" value="ECO:0007669"/>
    <property type="project" value="TreeGrafter"/>
</dbReference>
<organism evidence="7 8">
    <name type="scientific">Bugula neritina</name>
    <name type="common">Brown bryozoan</name>
    <name type="synonym">Sertularia neritina</name>
    <dbReference type="NCBI Taxonomy" id="10212"/>
    <lineage>
        <taxon>Eukaryota</taxon>
        <taxon>Metazoa</taxon>
        <taxon>Spiralia</taxon>
        <taxon>Lophotrochozoa</taxon>
        <taxon>Bryozoa</taxon>
        <taxon>Gymnolaemata</taxon>
        <taxon>Cheilostomatida</taxon>
        <taxon>Flustrina</taxon>
        <taxon>Buguloidea</taxon>
        <taxon>Bugulidae</taxon>
        <taxon>Bugula</taxon>
    </lineage>
</organism>
<feature type="region of interest" description="Disordered" evidence="6">
    <location>
        <begin position="1"/>
        <end position="34"/>
    </location>
</feature>
<comment type="subcellular location">
    <subcellularLocation>
        <location evidence="1">Membrane</location>
        <topology evidence="1">Multi-pass membrane protein</topology>
    </subcellularLocation>
</comment>
<dbReference type="AlphaFoldDB" id="A0A7J7K1T1"/>
<evidence type="ECO:0000256" key="3">
    <source>
        <dbReference type="ARBA" id="ARBA00022692"/>
    </source>
</evidence>
<evidence type="ECO:0000313" key="8">
    <source>
        <dbReference type="Proteomes" id="UP000593567"/>
    </source>
</evidence>
<comment type="similarity">
    <text evidence="2">Belongs to the ADIPOR family.</text>
</comment>
<evidence type="ECO:0000256" key="1">
    <source>
        <dbReference type="ARBA" id="ARBA00004141"/>
    </source>
</evidence>
<dbReference type="PANTHER" id="PTHR20855">
    <property type="entry name" value="ADIPOR/PROGESTIN RECEPTOR-RELATED"/>
    <property type="match status" value="1"/>
</dbReference>
<feature type="compositionally biased region" description="Polar residues" evidence="6">
    <location>
        <begin position="15"/>
        <end position="26"/>
    </location>
</feature>
<name>A0A7J7K1T1_BUGNE</name>
<dbReference type="EMBL" id="VXIV02001533">
    <property type="protein sequence ID" value="KAF6032147.1"/>
    <property type="molecule type" value="Genomic_DNA"/>
</dbReference>
<keyword evidence="8" id="KW-1185">Reference proteome</keyword>
<protein>
    <submittedName>
        <fullName evidence="7">ADIPOR2</fullName>
    </submittedName>
</protein>
<dbReference type="OrthoDB" id="5585746at2759"/>
<keyword evidence="5" id="KW-0472">Membrane</keyword>
<dbReference type="GO" id="GO:0033211">
    <property type="term" value="P:adiponectin-activated signaling pathway"/>
    <property type="evidence" value="ECO:0007669"/>
    <property type="project" value="TreeGrafter"/>
</dbReference>
<dbReference type="InterPro" id="IPR004254">
    <property type="entry name" value="AdipoR/HlyIII-related"/>
</dbReference>
<evidence type="ECO:0000256" key="6">
    <source>
        <dbReference type="SAM" id="MobiDB-lite"/>
    </source>
</evidence>
<evidence type="ECO:0000256" key="5">
    <source>
        <dbReference type="ARBA" id="ARBA00023136"/>
    </source>
</evidence>